<dbReference type="GO" id="GO:0006284">
    <property type="term" value="P:base-excision repair"/>
    <property type="evidence" value="ECO:0007669"/>
    <property type="project" value="TreeGrafter"/>
</dbReference>
<dbReference type="EMBL" id="KU877344">
    <property type="protein sequence ID" value="ANB50715.1"/>
    <property type="molecule type" value="Genomic_DNA"/>
</dbReference>
<keyword evidence="3" id="KW-1185">Reference proteome</keyword>
<dbReference type="RefSeq" id="YP_010776466.1">
    <property type="nucleotide sequence ID" value="NC_075034.1"/>
</dbReference>
<dbReference type="PROSITE" id="PS51432">
    <property type="entry name" value="AP_NUCLEASE_F2_4"/>
    <property type="match status" value="1"/>
</dbReference>
<dbReference type="NCBIfam" id="TIGR00587">
    <property type="entry name" value="nfo"/>
    <property type="match status" value="1"/>
</dbReference>
<proteinExistence type="predicted"/>
<protein>
    <recommendedName>
        <fullName evidence="1">Xylose isomerase-like TIM barrel domain-containing protein</fullName>
    </recommendedName>
</protein>
<dbReference type="GO" id="GO:0003677">
    <property type="term" value="F:DNA binding"/>
    <property type="evidence" value="ECO:0007669"/>
    <property type="project" value="InterPro"/>
</dbReference>
<dbReference type="InterPro" id="IPR013022">
    <property type="entry name" value="Xyl_isomerase-like_TIM-brl"/>
</dbReference>
<dbReference type="Proteomes" id="UP000241365">
    <property type="component" value="Segment"/>
</dbReference>
<dbReference type="GeneID" id="80513077"/>
<name>A0A167RI70_9VIRU</name>
<accession>A0A167RI70</accession>
<reference evidence="2 3" key="1">
    <citation type="journal article" date="2016" name="Genome Announc.">
        <title>Complete Genome Sequence of a New Megavirus Family Member Isolated from an Inland Water Lake for the First Time in India.</title>
        <authorList>
            <person name="Chatterjee A."/>
            <person name="Ali F."/>
            <person name="Bange D."/>
            <person name="Kondabagil K."/>
        </authorList>
    </citation>
    <scope>NUCLEOTIDE SEQUENCE [LARGE SCALE GENOMIC DNA]</scope>
    <source>
        <strain evidence="2">1</strain>
    </source>
</reference>
<dbReference type="CDD" id="cd00019">
    <property type="entry name" value="AP2Ec"/>
    <property type="match status" value="1"/>
</dbReference>
<organism evidence="2 3">
    <name type="scientific">Powai lake megavirus</name>
    <dbReference type="NCBI Taxonomy" id="1842663"/>
    <lineage>
        <taxon>Viruses</taxon>
        <taxon>Varidnaviria</taxon>
        <taxon>Bamfordvirae</taxon>
        <taxon>Nucleocytoviricota</taxon>
        <taxon>Megaviricetes</taxon>
        <taxon>Imitervirales</taxon>
        <taxon>Mimiviridae</taxon>
        <taxon>Megamimivirinae</taxon>
        <taxon>Megavirus</taxon>
        <taxon>Megavirus powaiense</taxon>
    </lineage>
</organism>
<dbReference type="InterPro" id="IPR036237">
    <property type="entry name" value="Xyl_isomerase-like_sf"/>
</dbReference>
<dbReference type="GO" id="GO:0008081">
    <property type="term" value="F:phosphoric diester hydrolase activity"/>
    <property type="evidence" value="ECO:0007669"/>
    <property type="project" value="TreeGrafter"/>
</dbReference>
<evidence type="ECO:0000259" key="1">
    <source>
        <dbReference type="Pfam" id="PF01261"/>
    </source>
</evidence>
<feature type="domain" description="Xylose isomerase-like TIM barrel" evidence="1">
    <location>
        <begin position="21"/>
        <end position="289"/>
    </location>
</feature>
<evidence type="ECO:0000313" key="3">
    <source>
        <dbReference type="Proteomes" id="UP000241365"/>
    </source>
</evidence>
<dbReference type="InterPro" id="IPR001719">
    <property type="entry name" value="AP_endonuc_2"/>
</dbReference>
<dbReference type="GO" id="GO:0003906">
    <property type="term" value="F:DNA-(apurinic or apyrimidinic site) endonuclease activity"/>
    <property type="evidence" value="ECO:0007669"/>
    <property type="project" value="TreeGrafter"/>
</dbReference>
<dbReference type="GO" id="GO:0008270">
    <property type="term" value="F:zinc ion binding"/>
    <property type="evidence" value="ECO:0007669"/>
    <property type="project" value="InterPro"/>
</dbReference>
<dbReference type="PANTHER" id="PTHR21445:SF0">
    <property type="entry name" value="APURINIC-APYRIMIDINIC ENDONUCLEASE"/>
    <property type="match status" value="1"/>
</dbReference>
<evidence type="ECO:0000313" key="2">
    <source>
        <dbReference type="EMBL" id="ANB50715.1"/>
    </source>
</evidence>
<dbReference type="Gene3D" id="3.20.20.150">
    <property type="entry name" value="Divalent-metal-dependent TIM barrel enzymes"/>
    <property type="match status" value="1"/>
</dbReference>
<dbReference type="Pfam" id="PF01261">
    <property type="entry name" value="AP_endonuc_2"/>
    <property type="match status" value="1"/>
</dbReference>
<dbReference type="SMART" id="SM00518">
    <property type="entry name" value="AP2Ec"/>
    <property type="match status" value="1"/>
</dbReference>
<sequence>MGKYRIGRHINISSGFVSAPEYAESLGCSIFQIFLGAPQQVLSKARQQDELIKFSKELSKRNLKMVVHGSYTINLCHPKKSKKFEASVKSLVQDLNASSFIGSRCIGVIIHMGKNIPINNISVDEAINNYILGLREALKQTPDSTKIILETGASQGSEVASRIDGLAKIYFGLNEIERERIFFCIDTCHIWATGYDISGSVGVKKFFREFDKKIGIENISCIHFNDSKTGLESKVDRHADLGYGEIKESGLMAIAEFAKSHNIPLIMETPLDAINVKTNREVTFAEEFRKVKKWINSSNLKK</sequence>
<dbReference type="PANTHER" id="PTHR21445">
    <property type="entry name" value="ENDONUCLEASE IV ENDODEOXYRIBONUCLEASE IV"/>
    <property type="match status" value="1"/>
</dbReference>
<dbReference type="SUPFAM" id="SSF51658">
    <property type="entry name" value="Xylose isomerase-like"/>
    <property type="match status" value="1"/>
</dbReference>
<dbReference type="KEGG" id="vg:80513077"/>